<protein>
    <recommendedName>
        <fullName evidence="1">DUF5018 domain-containing protein</fullName>
    </recommendedName>
</protein>
<evidence type="ECO:0000313" key="2">
    <source>
        <dbReference type="EMBL" id="EDO10768.1"/>
    </source>
</evidence>
<dbReference type="Gene3D" id="2.60.40.2340">
    <property type="match status" value="1"/>
</dbReference>
<gene>
    <name evidence="2" type="ORF">BACOVA_03401</name>
</gene>
<dbReference type="Pfam" id="PF16410">
    <property type="entry name" value="DUF5018"/>
    <property type="match status" value="1"/>
</dbReference>
<evidence type="ECO:0000313" key="3">
    <source>
        <dbReference type="Proteomes" id="UP000005475"/>
    </source>
</evidence>
<dbReference type="EMBL" id="AAXF02000051">
    <property type="protein sequence ID" value="EDO10768.1"/>
    <property type="molecule type" value="Genomic_DNA"/>
</dbReference>
<proteinExistence type="predicted"/>
<reference evidence="2 3" key="1">
    <citation type="submission" date="2007-03" db="EMBL/GenBank/DDBJ databases">
        <authorList>
            <person name="Fulton L."/>
            <person name="Clifton S."/>
            <person name="Fulton B."/>
            <person name="Xu J."/>
            <person name="Minx P."/>
            <person name="Pepin K.H."/>
            <person name="Johnson M."/>
            <person name="Thiruvilangam P."/>
            <person name="Bhonagiri V."/>
            <person name="Nash W.E."/>
            <person name="Mardis E.R."/>
            <person name="Wilson R.K."/>
        </authorList>
    </citation>
    <scope>NUCLEOTIDE SEQUENCE [LARGE SCALE GENOMIC DNA]</scope>
    <source>
        <strain evidence="3">ATCC 8483 / DSM 1896 / JCM 5824 / BCRC 10623 / CCUG 4943 / NCTC 11153</strain>
    </source>
</reference>
<dbReference type="Proteomes" id="UP000005475">
    <property type="component" value="Unassembled WGS sequence"/>
</dbReference>
<comment type="caution">
    <text evidence="2">The sequence shown here is derived from an EMBL/GenBank/DDBJ whole genome shotgun (WGS) entry which is preliminary data.</text>
</comment>
<dbReference type="InterPro" id="IPR032186">
    <property type="entry name" value="DUF5018"/>
</dbReference>
<feature type="domain" description="DUF5018" evidence="1">
    <location>
        <begin position="28"/>
        <end position="371"/>
    </location>
</feature>
<accession>A0AAN3A6H7</accession>
<reference evidence="3" key="2">
    <citation type="submission" date="2007-04" db="EMBL/GenBank/DDBJ databases">
        <title>Draft genome sequence of Bacteroides ovatus (ATCC 8483).</title>
        <authorList>
            <person name="Sudarsanam P."/>
            <person name="Ley R."/>
            <person name="Guruge J."/>
            <person name="Turnbaugh P.J."/>
            <person name="Mahowald M."/>
            <person name="Liep D."/>
            <person name="Gordon J."/>
        </authorList>
    </citation>
    <scope>NUCLEOTIDE SEQUENCE [LARGE SCALE GENOMIC DNA]</scope>
    <source>
        <strain evidence="3">ATCC 8483 / DSM 1896 / JCM 5824 / BCRC 10623 / CCUG 4943 / NCTC 11153</strain>
    </source>
</reference>
<evidence type="ECO:0000259" key="1">
    <source>
        <dbReference type="Pfam" id="PF16410"/>
    </source>
</evidence>
<organism evidence="2 3">
    <name type="scientific">Bacteroides ovatus (strain ATCC 8483 / DSM 1896 / JCM 5824 / BCRC 10623 / CCUG 4943 / NCTC 11153)</name>
    <dbReference type="NCBI Taxonomy" id="411476"/>
    <lineage>
        <taxon>Bacteria</taxon>
        <taxon>Pseudomonadati</taxon>
        <taxon>Bacteroidota</taxon>
        <taxon>Bacteroidia</taxon>
        <taxon>Bacteroidales</taxon>
        <taxon>Bacteroidaceae</taxon>
        <taxon>Bacteroides</taxon>
    </lineage>
</organism>
<dbReference type="AlphaFoldDB" id="A0AAN3A6H7"/>
<sequence length="577" mass="63578">MMNGNNNKTLRTMKNKIISIIQALVLLWGVTSCHSPEELGSDIQREGINSITASFPNDDSSENSFKGEIDYTNHSITFVFPYNYPKLSDNVLPTSALKRVRLSASLANNVSVTPPLLYMDLTQDNYITVKDQTSGTSTEFKVIGEIRKSNECSITKFDIPAIGLLGVINENEKTISLVTIDNVGEQIANIDISHGATCSPNPETEALDYEQEQTIVVTAQNGIDKATYTVKKDIPQKTVAGIRQGSGKLLWSKRLSEISGILLPGKVTGLAVVDKYVVINERANDRAIYLNSQTGEIAGSMDISQFAGDNSNFHATADRGNNILFCSYTPSGGTFTVWKANGVNEKPQKYIEYKTGTNIRFGWKISIQGDLDANALITTPVFQKDSKVQFARWRVINGTLQSQSPEFVIMSSSLLTSNWIKWADVIYADDTDTQSDYFLASHVTDTSAKRYFYWFKGTDNSIKAANTGAPGNTIINAVDYAVFNKVPYVIYNHVNSFNYAVTGSDAVRMYDLSSGSFDNQIVVCPDKIYGGLENSGQNTEGTGDVVFKVAKNGYYLYVYLVFSNGGIACYQYDCIDM</sequence>
<name>A0AAN3A6H7_BACO1</name>